<gene>
    <name evidence="9" type="ORF">GM661_15145</name>
</gene>
<dbReference type="SUPFAM" id="SSF161098">
    <property type="entry name" value="MetI-like"/>
    <property type="match status" value="1"/>
</dbReference>
<reference evidence="9" key="1">
    <citation type="submission" date="2019-12" db="EMBL/GenBank/DDBJ databases">
        <authorList>
            <person name="zhang j."/>
            <person name="sun C.M."/>
        </authorList>
    </citation>
    <scope>NUCLEOTIDE SEQUENCE</scope>
    <source>
        <strain evidence="9">NS-1</strain>
    </source>
</reference>
<evidence type="ECO:0000256" key="6">
    <source>
        <dbReference type="ARBA" id="ARBA00023136"/>
    </source>
</evidence>
<evidence type="ECO:0000256" key="1">
    <source>
        <dbReference type="ARBA" id="ARBA00004651"/>
    </source>
</evidence>
<keyword evidence="4 7" id="KW-0812">Transmembrane</keyword>
<comment type="similarity">
    <text evidence="7">Belongs to the binding-protein-dependent transport system permease family.</text>
</comment>
<organism evidence="9 10">
    <name type="scientific">Iocasia fonsfrigidae</name>
    <dbReference type="NCBI Taxonomy" id="2682810"/>
    <lineage>
        <taxon>Bacteria</taxon>
        <taxon>Bacillati</taxon>
        <taxon>Bacillota</taxon>
        <taxon>Clostridia</taxon>
        <taxon>Halanaerobiales</taxon>
        <taxon>Halanaerobiaceae</taxon>
        <taxon>Iocasia</taxon>
    </lineage>
</organism>
<dbReference type="PROSITE" id="PS50928">
    <property type="entry name" value="ABC_TM1"/>
    <property type="match status" value="1"/>
</dbReference>
<dbReference type="Gene3D" id="1.10.3720.10">
    <property type="entry name" value="MetI-like"/>
    <property type="match status" value="1"/>
</dbReference>
<protein>
    <submittedName>
        <fullName evidence="9">ABC transporter permease subunit</fullName>
    </submittedName>
</protein>
<evidence type="ECO:0000259" key="8">
    <source>
        <dbReference type="PROSITE" id="PS50928"/>
    </source>
</evidence>
<dbReference type="GO" id="GO:0005886">
    <property type="term" value="C:plasma membrane"/>
    <property type="evidence" value="ECO:0007669"/>
    <property type="project" value="UniProtKB-SubCell"/>
</dbReference>
<comment type="subcellular location">
    <subcellularLocation>
        <location evidence="1 7">Cell membrane</location>
        <topology evidence="1 7">Multi-pass membrane protein</topology>
    </subcellularLocation>
</comment>
<dbReference type="EMBL" id="CP046640">
    <property type="protein sequence ID" value="QTL99196.1"/>
    <property type="molecule type" value="Genomic_DNA"/>
</dbReference>
<evidence type="ECO:0000313" key="9">
    <source>
        <dbReference type="EMBL" id="QTL99196.1"/>
    </source>
</evidence>
<keyword evidence="3" id="KW-1003">Cell membrane</keyword>
<feature type="transmembrane region" description="Helical" evidence="7">
    <location>
        <begin position="82"/>
        <end position="103"/>
    </location>
</feature>
<evidence type="ECO:0000313" key="10">
    <source>
        <dbReference type="Proteomes" id="UP000665020"/>
    </source>
</evidence>
<feature type="transmembrane region" description="Helical" evidence="7">
    <location>
        <begin position="155"/>
        <end position="177"/>
    </location>
</feature>
<dbReference type="RefSeq" id="WP_230867590.1">
    <property type="nucleotide sequence ID" value="NZ_CP046640.1"/>
</dbReference>
<evidence type="ECO:0000256" key="5">
    <source>
        <dbReference type="ARBA" id="ARBA00022989"/>
    </source>
</evidence>
<feature type="transmembrane region" description="Helical" evidence="7">
    <location>
        <begin position="221"/>
        <end position="244"/>
    </location>
</feature>
<feature type="transmembrane region" description="Helical" evidence="7">
    <location>
        <begin position="115"/>
        <end position="135"/>
    </location>
</feature>
<dbReference type="KEGG" id="ifn:GM661_15145"/>
<dbReference type="PANTHER" id="PTHR43227">
    <property type="entry name" value="BLL4140 PROTEIN"/>
    <property type="match status" value="1"/>
</dbReference>
<keyword evidence="5 7" id="KW-1133">Transmembrane helix</keyword>
<evidence type="ECO:0000256" key="7">
    <source>
        <dbReference type="RuleBase" id="RU363032"/>
    </source>
</evidence>
<feature type="transmembrane region" description="Helical" evidence="7">
    <location>
        <begin position="270"/>
        <end position="290"/>
    </location>
</feature>
<keyword evidence="2 7" id="KW-0813">Transport</keyword>
<dbReference type="AlphaFoldDB" id="A0A8A7KBL7"/>
<feature type="transmembrane region" description="Helical" evidence="7">
    <location>
        <begin position="20"/>
        <end position="38"/>
    </location>
</feature>
<dbReference type="CDD" id="cd06261">
    <property type="entry name" value="TM_PBP2"/>
    <property type="match status" value="1"/>
</dbReference>
<dbReference type="Pfam" id="PF00528">
    <property type="entry name" value="BPD_transp_1"/>
    <property type="match status" value="1"/>
</dbReference>
<dbReference type="InterPro" id="IPR050809">
    <property type="entry name" value="UgpAE/MalFG_permease"/>
</dbReference>
<accession>A0A8A7KBL7</accession>
<sequence>MKARRKWSLTNTFLNSPKFVPYLFVSPFIIAFLLFYLYPMISTIIMSFQEIGFGEVSYVGLANYEKLLNKHYLSALMTSTSYTFWTILILIPLPLVLAVLLNSKHTRFKNFFRSSLFMPALTSVIVAGMFFRYSFGENPQTLMNSLVGLFGIEPIVWLQNSTPAMIGLVILCTWRWLGVNIIYFLSGLQGIPDEIYEAAAIDGANRWDKFRHITIPNLKPVIIYVLTISVFGGYKMFAESYAYWQTATPGDIGMTIVSYIYQVGFNNFEMGYASAIGITLLLIVLIINLIQLKFFGLFKKEGE</sequence>
<proteinExistence type="inferred from homology"/>
<dbReference type="Proteomes" id="UP000665020">
    <property type="component" value="Chromosome"/>
</dbReference>
<keyword evidence="6 7" id="KW-0472">Membrane</keyword>
<dbReference type="GO" id="GO:0055085">
    <property type="term" value="P:transmembrane transport"/>
    <property type="evidence" value="ECO:0007669"/>
    <property type="project" value="InterPro"/>
</dbReference>
<evidence type="ECO:0000256" key="4">
    <source>
        <dbReference type="ARBA" id="ARBA00022692"/>
    </source>
</evidence>
<evidence type="ECO:0000256" key="2">
    <source>
        <dbReference type="ARBA" id="ARBA00022448"/>
    </source>
</evidence>
<dbReference type="PANTHER" id="PTHR43227:SF7">
    <property type="entry name" value="ARABINOOLIGOSACCHARIDES TRANSPORT SYSTEM PERMEASE PROTEIN ARAP"/>
    <property type="match status" value="1"/>
</dbReference>
<feature type="domain" description="ABC transmembrane type-1" evidence="8">
    <location>
        <begin position="76"/>
        <end position="291"/>
    </location>
</feature>
<dbReference type="InterPro" id="IPR000515">
    <property type="entry name" value="MetI-like"/>
</dbReference>
<keyword evidence="10" id="KW-1185">Reference proteome</keyword>
<dbReference type="InterPro" id="IPR035906">
    <property type="entry name" value="MetI-like_sf"/>
</dbReference>
<name>A0A8A7KBL7_9FIRM</name>
<evidence type="ECO:0000256" key="3">
    <source>
        <dbReference type="ARBA" id="ARBA00022475"/>
    </source>
</evidence>